<reference evidence="3" key="1">
    <citation type="journal article" date="2019" name="Int. J. Syst. Evol. Microbiol.">
        <title>Halobacteriovorax valvorus sp. nov., a novel prokaryotic predator isolated from coastal seawater of China.</title>
        <authorList>
            <person name="Chen M.-X."/>
        </authorList>
    </citation>
    <scope>NUCLEOTIDE SEQUENCE [LARGE SCALE GENOMIC DNA]</scope>
    <source>
        <strain evidence="3">BL9</strain>
    </source>
</reference>
<feature type="signal peptide" evidence="1">
    <location>
        <begin position="1"/>
        <end position="17"/>
    </location>
</feature>
<evidence type="ECO:0000313" key="2">
    <source>
        <dbReference type="EMBL" id="RZF21816.1"/>
    </source>
</evidence>
<proteinExistence type="predicted"/>
<feature type="chain" id="PRO_5046052705" evidence="1">
    <location>
        <begin position="18"/>
        <end position="160"/>
    </location>
</feature>
<dbReference type="Proteomes" id="UP000443582">
    <property type="component" value="Unassembled WGS sequence"/>
</dbReference>
<sequence>MKTLLALLLTASSFAMIPQGTYLLDRIECTTGETLKLGGAFMRYNVTLKVEEEKAEMTAIAKSAKWAPYLLNCTQINSGDFKYVGPGQYQGGLEMSYVDCNLGIWEGILKKQHFGVESNGSIFDYEYNDGKLVLSVKDTFTNYKTCREAGGSPIYYYNKK</sequence>
<protein>
    <submittedName>
        <fullName evidence="2">Uncharacterized protein</fullName>
    </submittedName>
</protein>
<accession>A0ABY0IFT1</accession>
<name>A0ABY0IFT1_9BACT</name>
<organism evidence="2 3">
    <name type="scientific">Halobacteriovorax vibrionivorans</name>
    <dbReference type="NCBI Taxonomy" id="2152716"/>
    <lineage>
        <taxon>Bacteria</taxon>
        <taxon>Pseudomonadati</taxon>
        <taxon>Bdellovibrionota</taxon>
        <taxon>Bacteriovoracia</taxon>
        <taxon>Bacteriovoracales</taxon>
        <taxon>Halobacteriovoraceae</taxon>
        <taxon>Halobacteriovorax</taxon>
    </lineage>
</organism>
<evidence type="ECO:0000256" key="1">
    <source>
        <dbReference type="SAM" id="SignalP"/>
    </source>
</evidence>
<keyword evidence="1" id="KW-0732">Signal</keyword>
<dbReference type="EMBL" id="QDKL01000002">
    <property type="protein sequence ID" value="RZF21816.1"/>
    <property type="molecule type" value="Genomic_DNA"/>
</dbReference>
<gene>
    <name evidence="2" type="ORF">DAY19_09000</name>
</gene>
<evidence type="ECO:0000313" key="3">
    <source>
        <dbReference type="Proteomes" id="UP000443582"/>
    </source>
</evidence>
<comment type="caution">
    <text evidence="2">The sequence shown here is derived from an EMBL/GenBank/DDBJ whole genome shotgun (WGS) entry which is preliminary data.</text>
</comment>
<dbReference type="RefSeq" id="WP_115361586.1">
    <property type="nucleotide sequence ID" value="NZ_QDKL01000002.1"/>
</dbReference>
<keyword evidence="3" id="KW-1185">Reference proteome</keyword>